<dbReference type="PROSITE" id="PS50181">
    <property type="entry name" value="FBOX"/>
    <property type="match status" value="1"/>
</dbReference>
<dbReference type="SUPFAM" id="SSF52047">
    <property type="entry name" value="RNI-like"/>
    <property type="match status" value="1"/>
</dbReference>
<evidence type="ECO:0000256" key="3">
    <source>
        <dbReference type="ARBA" id="ARBA00022737"/>
    </source>
</evidence>
<dbReference type="InterPro" id="IPR003591">
    <property type="entry name" value="Leu-rich_rpt_typical-subtyp"/>
</dbReference>
<evidence type="ECO:0000259" key="5">
    <source>
        <dbReference type="PROSITE" id="PS50181"/>
    </source>
</evidence>
<feature type="region of interest" description="Disordered" evidence="4">
    <location>
        <begin position="107"/>
        <end position="128"/>
    </location>
</feature>
<sequence length="577" mass="61719">MNHSTGLGDLPDPLLGRILVLLDSQASKRAATLTCKRFRDVIYSEPALWDTVSLQCDAYVDSGLCHYGLGARRRRWLEGKRALLSRVGGLLWRLQLSDRAAVECTVPEPSGLRHPESPGGPGSHAPPPRHPWLFSELLPLAGPQLQSLHLQLGGQSRGEGYARRNEQYPLQPLPAEVAASLPRLFPQLAHLKLRVLSLPACAPGVLRQLPCLSKLQLDVQEALPEGVVPALEAATALTSLRLASSQAPLPPVQGLAASMRHLRHLRLHDGGHRQSGLALPPPASFPELQSYHFKGAAHTSLQVGGGTLQECWCGTRGDSAGSLTLKLPGAPALAPLLAALLPAGVQLEALHTSGGGLTPKALRRCAALSALHTLGLEGVSPDGLVALVQQAPQLTRLYCINEGCYFGMGSVPAEVVALRQLQDLALSYCELRHLPEGPYLTGLQRLSLEDNQFTTLPPALATATALTRLALSGNSELRASDAELCQALLPMAGLQALGVCETSIDRDEVLLYLWKVPRGQRALLRVERGEEIMRCCSDDSSTDGYGDGGYDSSDSDSDGDGCPRYSWGGCAYAADWY</sequence>
<dbReference type="AlphaFoldDB" id="A0A2P6VE30"/>
<dbReference type="GO" id="GO:0005930">
    <property type="term" value="C:axoneme"/>
    <property type="evidence" value="ECO:0007669"/>
    <property type="project" value="UniProtKB-SubCell"/>
</dbReference>
<accession>A0A2P6VE30</accession>
<protein>
    <submittedName>
        <fullName evidence="6">Small GTP-binding</fullName>
    </submittedName>
</protein>
<keyword evidence="3" id="KW-0677">Repeat</keyword>
<feature type="domain" description="F-box" evidence="5">
    <location>
        <begin position="4"/>
        <end position="52"/>
    </location>
</feature>
<evidence type="ECO:0000256" key="2">
    <source>
        <dbReference type="ARBA" id="ARBA00022614"/>
    </source>
</evidence>
<dbReference type="InterPro" id="IPR001810">
    <property type="entry name" value="F-box_dom"/>
</dbReference>
<dbReference type="PANTHER" id="PTHR48051">
    <property type="match status" value="1"/>
</dbReference>
<evidence type="ECO:0000313" key="6">
    <source>
        <dbReference type="EMBL" id="PSC72329.1"/>
    </source>
</evidence>
<comment type="subcellular location">
    <subcellularLocation>
        <location evidence="1">Cytoplasm</location>
        <location evidence="1">Cytoskeleton</location>
        <location evidence="1">Cilium axoneme</location>
    </subcellularLocation>
</comment>
<evidence type="ECO:0000256" key="1">
    <source>
        <dbReference type="ARBA" id="ARBA00004430"/>
    </source>
</evidence>
<evidence type="ECO:0000256" key="4">
    <source>
        <dbReference type="SAM" id="MobiDB-lite"/>
    </source>
</evidence>
<keyword evidence="7" id="KW-1185">Reference proteome</keyword>
<keyword evidence="2" id="KW-0433">Leucine-rich repeat</keyword>
<dbReference type="Gene3D" id="1.20.1280.50">
    <property type="match status" value="1"/>
</dbReference>
<dbReference type="Pfam" id="PF12937">
    <property type="entry name" value="F-box-like"/>
    <property type="match status" value="1"/>
</dbReference>
<dbReference type="InterPro" id="IPR036047">
    <property type="entry name" value="F-box-like_dom_sf"/>
</dbReference>
<gene>
    <name evidence="6" type="ORF">C2E20_4469</name>
</gene>
<evidence type="ECO:0000313" key="7">
    <source>
        <dbReference type="Proteomes" id="UP000239649"/>
    </source>
</evidence>
<name>A0A2P6VE30_9CHLO</name>
<dbReference type="Gene3D" id="3.80.10.10">
    <property type="entry name" value="Ribonuclease Inhibitor"/>
    <property type="match status" value="1"/>
</dbReference>
<dbReference type="PANTHER" id="PTHR48051:SF1">
    <property type="entry name" value="RAS SUPPRESSOR PROTEIN 1"/>
    <property type="match status" value="1"/>
</dbReference>
<dbReference type="SUPFAM" id="SSF81383">
    <property type="entry name" value="F-box domain"/>
    <property type="match status" value="1"/>
</dbReference>
<dbReference type="InterPro" id="IPR032675">
    <property type="entry name" value="LRR_dom_sf"/>
</dbReference>
<dbReference type="SMART" id="SM00369">
    <property type="entry name" value="LRR_TYP"/>
    <property type="match status" value="2"/>
</dbReference>
<organism evidence="6 7">
    <name type="scientific">Micractinium conductrix</name>
    <dbReference type="NCBI Taxonomy" id="554055"/>
    <lineage>
        <taxon>Eukaryota</taxon>
        <taxon>Viridiplantae</taxon>
        <taxon>Chlorophyta</taxon>
        <taxon>core chlorophytes</taxon>
        <taxon>Trebouxiophyceae</taxon>
        <taxon>Chlorellales</taxon>
        <taxon>Chlorellaceae</taxon>
        <taxon>Chlorella clade</taxon>
        <taxon>Micractinium</taxon>
    </lineage>
</organism>
<dbReference type="InterPro" id="IPR050216">
    <property type="entry name" value="LRR_domain-containing"/>
</dbReference>
<reference evidence="6 7" key="1">
    <citation type="journal article" date="2018" name="Plant J.">
        <title>Genome sequences of Chlorella sorokiniana UTEX 1602 and Micractinium conductrix SAG 241.80: implications to maltose excretion by a green alga.</title>
        <authorList>
            <person name="Arriola M.B."/>
            <person name="Velmurugan N."/>
            <person name="Zhang Y."/>
            <person name="Plunkett M.H."/>
            <person name="Hondzo H."/>
            <person name="Barney B.M."/>
        </authorList>
    </citation>
    <scope>NUCLEOTIDE SEQUENCE [LARGE SCALE GENOMIC DNA]</scope>
    <source>
        <strain evidence="6 7">SAG 241.80</strain>
    </source>
</reference>
<dbReference type="EMBL" id="LHPF02000011">
    <property type="protein sequence ID" value="PSC72329.1"/>
    <property type="molecule type" value="Genomic_DNA"/>
</dbReference>
<comment type="caution">
    <text evidence="6">The sequence shown here is derived from an EMBL/GenBank/DDBJ whole genome shotgun (WGS) entry which is preliminary data.</text>
</comment>
<proteinExistence type="predicted"/>
<dbReference type="Proteomes" id="UP000239649">
    <property type="component" value="Unassembled WGS sequence"/>
</dbReference>